<accession>A0A6L3N4L6</accession>
<reference evidence="2 3" key="1">
    <citation type="submission" date="2019-09" db="EMBL/GenBank/DDBJ databases">
        <title>Draft genome sequences of 48 bacterial type strains from the CCUG.</title>
        <authorList>
            <person name="Tunovic T."/>
            <person name="Pineiro-Iglesias B."/>
            <person name="Unosson C."/>
            <person name="Inganas E."/>
            <person name="Ohlen M."/>
            <person name="Cardew S."/>
            <person name="Jensie-Markopoulos S."/>
            <person name="Salva-Serra F."/>
            <person name="Jaen-Luchoro D."/>
            <person name="Karlsson R."/>
            <person name="Svensson-Stadler L."/>
            <person name="Chun J."/>
            <person name="Moore E."/>
        </authorList>
    </citation>
    <scope>NUCLEOTIDE SEQUENCE [LARGE SCALE GENOMIC DNA]</scope>
    <source>
        <strain evidence="2 3">CCUG 65686</strain>
    </source>
</reference>
<name>A0A6L3N4L6_9BURK</name>
<gene>
    <name evidence="2" type="ORF">F7R25_03355</name>
</gene>
<dbReference type="RefSeq" id="WP_150998249.1">
    <property type="nucleotide sequence ID" value="NZ_CABVPM010000039.1"/>
</dbReference>
<evidence type="ECO:0008006" key="4">
    <source>
        <dbReference type="Google" id="ProtNLM"/>
    </source>
</evidence>
<comment type="caution">
    <text evidence="2">The sequence shown here is derived from an EMBL/GenBank/DDBJ whole genome shotgun (WGS) entry which is preliminary data.</text>
</comment>
<evidence type="ECO:0000313" key="3">
    <source>
        <dbReference type="Proteomes" id="UP000473470"/>
    </source>
</evidence>
<feature type="chain" id="PRO_5026825092" description="Secreted protein" evidence="1">
    <location>
        <begin position="30"/>
        <end position="214"/>
    </location>
</feature>
<organism evidence="2 3">
    <name type="scientific">Burkholderia stagnalis</name>
    <dbReference type="NCBI Taxonomy" id="1503054"/>
    <lineage>
        <taxon>Bacteria</taxon>
        <taxon>Pseudomonadati</taxon>
        <taxon>Pseudomonadota</taxon>
        <taxon>Betaproteobacteria</taxon>
        <taxon>Burkholderiales</taxon>
        <taxon>Burkholderiaceae</taxon>
        <taxon>Burkholderia</taxon>
        <taxon>Burkholderia cepacia complex</taxon>
    </lineage>
</organism>
<feature type="signal peptide" evidence="1">
    <location>
        <begin position="1"/>
        <end position="29"/>
    </location>
</feature>
<dbReference type="Proteomes" id="UP000473470">
    <property type="component" value="Unassembled WGS sequence"/>
</dbReference>
<dbReference type="AlphaFoldDB" id="A0A6L3N4L6"/>
<dbReference type="EMBL" id="VZOK01000003">
    <property type="protein sequence ID" value="KAB0641028.1"/>
    <property type="molecule type" value="Genomic_DNA"/>
</dbReference>
<protein>
    <recommendedName>
        <fullName evidence="4">Secreted protein</fullName>
    </recommendedName>
</protein>
<evidence type="ECO:0000313" key="2">
    <source>
        <dbReference type="EMBL" id="KAB0641028.1"/>
    </source>
</evidence>
<evidence type="ECO:0000256" key="1">
    <source>
        <dbReference type="SAM" id="SignalP"/>
    </source>
</evidence>
<sequence length="214" mass="23789">MNSSASYKGVAVLGVAIALILNYSSIANASGPGVDYVCDGYECSKSIETSSTDANPICEDSNLVVSWNRTRPSYYMVTCSCNCTMQLNSNWLVDKKNGNIYGFLGRNINLSFLGQVDGATEVPDRFAPVKLCSAPKDYQDKSNLFALLHKRPDDTVSPYCYEVTFVRRINNKIVLHGEHGEIVPSNEGYWISTIEEWRKKKLHSIVRRIVGEDG</sequence>
<proteinExistence type="predicted"/>
<keyword evidence="1" id="KW-0732">Signal</keyword>